<dbReference type="AlphaFoldDB" id="A0A917HMU7"/>
<reference evidence="1" key="1">
    <citation type="journal article" date="2014" name="Int. J. Syst. Evol. Microbiol.">
        <title>Complete genome sequence of Corynebacterium casei LMG S-19264T (=DSM 44701T), isolated from a smear-ripened cheese.</title>
        <authorList>
            <consortium name="US DOE Joint Genome Institute (JGI-PGF)"/>
            <person name="Walter F."/>
            <person name="Albersmeier A."/>
            <person name="Kalinowski J."/>
            <person name="Ruckert C."/>
        </authorList>
    </citation>
    <scope>NUCLEOTIDE SEQUENCE</scope>
    <source>
        <strain evidence="1">CGMCC 1.12754</strain>
    </source>
</reference>
<comment type="caution">
    <text evidence="1">The sequence shown here is derived from an EMBL/GenBank/DDBJ whole genome shotgun (WGS) entry which is preliminary data.</text>
</comment>
<evidence type="ECO:0008006" key="3">
    <source>
        <dbReference type="Google" id="ProtNLM"/>
    </source>
</evidence>
<dbReference type="SUPFAM" id="SSF53300">
    <property type="entry name" value="vWA-like"/>
    <property type="match status" value="1"/>
</dbReference>
<dbReference type="RefSeq" id="WP_188456468.1">
    <property type="nucleotide sequence ID" value="NZ_BMFR01000018.1"/>
</dbReference>
<dbReference type="InterPro" id="IPR036465">
    <property type="entry name" value="vWFA_dom_sf"/>
</dbReference>
<evidence type="ECO:0000313" key="2">
    <source>
        <dbReference type="Proteomes" id="UP000622860"/>
    </source>
</evidence>
<gene>
    <name evidence="1" type="ORF">GCM10011398_33020</name>
</gene>
<accession>A0A917HMU7</accession>
<protein>
    <recommendedName>
        <fullName evidence="3">VWFA domain-containing protein</fullName>
    </recommendedName>
</protein>
<dbReference type="EMBL" id="BMFR01000018">
    <property type="protein sequence ID" value="GGG84731.1"/>
    <property type="molecule type" value="Genomic_DNA"/>
</dbReference>
<dbReference type="Proteomes" id="UP000622860">
    <property type="component" value="Unassembled WGS sequence"/>
</dbReference>
<evidence type="ECO:0000313" key="1">
    <source>
        <dbReference type="EMBL" id="GGG84731.1"/>
    </source>
</evidence>
<proteinExistence type="predicted"/>
<keyword evidence="2" id="KW-1185">Reference proteome</keyword>
<name>A0A917HMU7_9BACI</name>
<dbReference type="Gene3D" id="3.40.50.410">
    <property type="entry name" value="von Willebrand factor, type A domain"/>
    <property type="match status" value="1"/>
</dbReference>
<reference evidence="1" key="2">
    <citation type="submission" date="2020-09" db="EMBL/GenBank/DDBJ databases">
        <authorList>
            <person name="Sun Q."/>
            <person name="Zhou Y."/>
        </authorList>
    </citation>
    <scope>NUCLEOTIDE SEQUENCE</scope>
    <source>
        <strain evidence="1">CGMCC 1.12754</strain>
    </source>
</reference>
<organism evidence="1 2">
    <name type="scientific">Virgibacillus oceani</name>
    <dbReference type="NCBI Taxonomy" id="1479511"/>
    <lineage>
        <taxon>Bacteria</taxon>
        <taxon>Bacillati</taxon>
        <taxon>Bacillota</taxon>
        <taxon>Bacilli</taxon>
        <taxon>Bacillales</taxon>
        <taxon>Bacillaceae</taxon>
        <taxon>Virgibacillus</taxon>
    </lineage>
</organism>
<sequence length="193" mass="21725">MNKNRTEIIFLLDRSGSMGGLESDTIGGFNAFLEMQNKLEGETIVTTVLFDDKYELLWNGIDGNHVKLTNKEYYVRGMTALLDAVGKSILDVSHRLADCHETEHPGKVIFVITTDGLENASREFTYDKVKTLIANQQEKHHWDFIFLGANIDAGREANRMGILAENAFDFEASSAGVEKMYGRVNETVTEKRQ</sequence>